<evidence type="ECO:0000256" key="1">
    <source>
        <dbReference type="SAM" id="MobiDB-lite"/>
    </source>
</evidence>
<dbReference type="EMBL" id="AUZZ01008958">
    <property type="protein sequence ID" value="EQD35356.1"/>
    <property type="molecule type" value="Genomic_DNA"/>
</dbReference>
<feature type="non-terminal residue" evidence="2">
    <location>
        <position position="238"/>
    </location>
</feature>
<organism evidence="2">
    <name type="scientific">mine drainage metagenome</name>
    <dbReference type="NCBI Taxonomy" id="410659"/>
    <lineage>
        <taxon>unclassified sequences</taxon>
        <taxon>metagenomes</taxon>
        <taxon>ecological metagenomes</taxon>
    </lineage>
</organism>
<reference evidence="2" key="1">
    <citation type="submission" date="2013-08" db="EMBL/GenBank/DDBJ databases">
        <authorList>
            <person name="Mendez C."/>
            <person name="Richter M."/>
            <person name="Ferrer M."/>
            <person name="Sanchez J."/>
        </authorList>
    </citation>
    <scope>NUCLEOTIDE SEQUENCE</scope>
</reference>
<name>T0YIX5_9ZZZZ</name>
<gene>
    <name evidence="2" type="ORF">B2A_12420</name>
</gene>
<protein>
    <submittedName>
        <fullName evidence="2">Replication factor C large subunit</fullName>
    </submittedName>
</protein>
<dbReference type="AlphaFoldDB" id="T0YIX5"/>
<evidence type="ECO:0000313" key="2">
    <source>
        <dbReference type="EMBL" id="EQD35356.1"/>
    </source>
</evidence>
<reference evidence="2" key="2">
    <citation type="journal article" date="2014" name="ISME J.">
        <title>Microbial stratification in low pH oxic and suboxic macroscopic growths along an acid mine drainage.</title>
        <authorList>
            <person name="Mendez-Garcia C."/>
            <person name="Mesa V."/>
            <person name="Sprenger R.R."/>
            <person name="Richter M."/>
            <person name="Diez M.S."/>
            <person name="Solano J."/>
            <person name="Bargiela R."/>
            <person name="Golyshina O.V."/>
            <person name="Manteca A."/>
            <person name="Ramos J.L."/>
            <person name="Gallego J.R."/>
            <person name="Llorente I."/>
            <person name="Martins Dos Santos V.A."/>
            <person name="Jensen O.N."/>
            <person name="Pelaez A.I."/>
            <person name="Sanchez J."/>
            <person name="Ferrer M."/>
        </authorList>
    </citation>
    <scope>NUCLEOTIDE SEQUENCE</scope>
</reference>
<feature type="compositionally biased region" description="Basic and acidic residues" evidence="1">
    <location>
        <begin position="219"/>
        <end position="231"/>
    </location>
</feature>
<comment type="caution">
    <text evidence="2">The sequence shown here is derived from an EMBL/GenBank/DDBJ whole genome shotgun (WGS) entry which is preliminary data.</text>
</comment>
<sequence>QVPPEEVLGWRDVEGNLYDATSLFLGEPRFFRSVEVMDRTSTSPDELLPWIEENLAAFAGSPEGISRGFQRLAQAQVLLGRAQRQRIWSQWGFASEMMTGGVSVAIHSPNASPLPRPRVEFPRFLGRMGSTRSRRGVRASLTGKAAHYAHLSSRKATEELLPYLERIFALPSPGPGPEMLSQGHGIQVGLTRELGLAAPEVALLLRVEEDHPSVQLLLRDAEGEGRGEKNAHPPPGET</sequence>
<feature type="region of interest" description="Disordered" evidence="1">
    <location>
        <begin position="215"/>
        <end position="238"/>
    </location>
</feature>
<proteinExistence type="predicted"/>
<accession>T0YIX5</accession>
<feature type="non-terminal residue" evidence="2">
    <location>
        <position position="1"/>
    </location>
</feature>